<dbReference type="EMBL" id="CABFNQ020000476">
    <property type="protein sequence ID" value="CAH0016567.1"/>
    <property type="molecule type" value="Genomic_DNA"/>
</dbReference>
<evidence type="ECO:0000313" key="2">
    <source>
        <dbReference type="EMBL" id="CAH0016567.1"/>
    </source>
</evidence>
<evidence type="ECO:0000313" key="3">
    <source>
        <dbReference type="Proteomes" id="UP000696573"/>
    </source>
</evidence>
<comment type="caution">
    <text evidence="2">The sequence shown here is derived from an EMBL/GenBank/DDBJ whole genome shotgun (WGS) entry which is preliminary data.</text>
</comment>
<gene>
    <name evidence="2" type="ORF">CRHIZ90672A_00017665</name>
</gene>
<dbReference type="AlphaFoldDB" id="A0A9N9YCW5"/>
<feature type="region of interest" description="Disordered" evidence="1">
    <location>
        <begin position="1"/>
        <end position="97"/>
    </location>
</feature>
<dbReference type="OrthoDB" id="10300404at2759"/>
<keyword evidence="3" id="KW-1185">Reference proteome</keyword>
<organism evidence="2 3">
    <name type="scientific">Clonostachys rhizophaga</name>
    <dbReference type="NCBI Taxonomy" id="160324"/>
    <lineage>
        <taxon>Eukaryota</taxon>
        <taxon>Fungi</taxon>
        <taxon>Dikarya</taxon>
        <taxon>Ascomycota</taxon>
        <taxon>Pezizomycotina</taxon>
        <taxon>Sordariomycetes</taxon>
        <taxon>Hypocreomycetidae</taxon>
        <taxon>Hypocreales</taxon>
        <taxon>Bionectriaceae</taxon>
        <taxon>Clonostachys</taxon>
    </lineage>
</organism>
<dbReference type="Proteomes" id="UP000696573">
    <property type="component" value="Unassembled WGS sequence"/>
</dbReference>
<accession>A0A9N9YCW5</accession>
<proteinExistence type="predicted"/>
<evidence type="ECO:0000256" key="1">
    <source>
        <dbReference type="SAM" id="MobiDB-lite"/>
    </source>
</evidence>
<sequence>MYPSAGQPATENTTASNDQLHDQVNRSHTLKPTGARASEELGEENENSRRRKKRERSSAITSPLEGPFNIAKRSKKSRPNQPVSIHLDKTTALPRNF</sequence>
<feature type="compositionally biased region" description="Polar residues" evidence="1">
    <location>
        <begin position="7"/>
        <end position="18"/>
    </location>
</feature>
<protein>
    <submittedName>
        <fullName evidence="2">Uncharacterized protein</fullName>
    </submittedName>
</protein>
<reference evidence="2" key="1">
    <citation type="submission" date="2021-10" db="EMBL/GenBank/DDBJ databases">
        <authorList>
            <person name="Piombo E."/>
        </authorList>
    </citation>
    <scope>NUCLEOTIDE SEQUENCE</scope>
</reference>
<name>A0A9N9YCW5_9HYPO</name>